<protein>
    <submittedName>
        <fullName evidence="1">Unannotated protein</fullName>
    </submittedName>
</protein>
<sequence>MQLTRNRFGKTRKALATSVVAALLVSGIGASSAHADAATDAAIADVKTSVTTVNDNVKLLAAQVTTLQAAVATLIDSFGDQLNEILATQATLIATLAKIQAQITAMQKASAKKK</sequence>
<gene>
    <name evidence="1" type="ORF">UFOPK1506_00281</name>
</gene>
<accession>A0A6J6CDY3</accession>
<dbReference type="AlphaFoldDB" id="A0A6J6CDY3"/>
<organism evidence="1">
    <name type="scientific">freshwater metagenome</name>
    <dbReference type="NCBI Taxonomy" id="449393"/>
    <lineage>
        <taxon>unclassified sequences</taxon>
        <taxon>metagenomes</taxon>
        <taxon>ecological metagenomes</taxon>
    </lineage>
</organism>
<evidence type="ECO:0000313" key="1">
    <source>
        <dbReference type="EMBL" id="CAB4548453.1"/>
    </source>
</evidence>
<reference evidence="1" key="1">
    <citation type="submission" date="2020-05" db="EMBL/GenBank/DDBJ databases">
        <authorList>
            <person name="Chiriac C."/>
            <person name="Salcher M."/>
            <person name="Ghai R."/>
            <person name="Kavagutti S V."/>
        </authorList>
    </citation>
    <scope>NUCLEOTIDE SEQUENCE</scope>
</reference>
<proteinExistence type="predicted"/>
<name>A0A6J6CDY3_9ZZZZ</name>
<dbReference type="EMBL" id="CAEZSV010000031">
    <property type="protein sequence ID" value="CAB4548453.1"/>
    <property type="molecule type" value="Genomic_DNA"/>
</dbReference>